<dbReference type="InterPro" id="IPR036390">
    <property type="entry name" value="WH_DNA-bd_sf"/>
</dbReference>
<name>A0A927CEN5_9BACL</name>
<dbReference type="PANTHER" id="PTHR43649">
    <property type="entry name" value="ARABINOSE-BINDING PROTEIN-RELATED"/>
    <property type="match status" value="1"/>
</dbReference>
<evidence type="ECO:0000256" key="2">
    <source>
        <dbReference type="ARBA" id="ARBA00023125"/>
    </source>
</evidence>
<dbReference type="Pfam" id="PF01547">
    <property type="entry name" value="SBP_bac_1"/>
    <property type="match status" value="1"/>
</dbReference>
<dbReference type="RefSeq" id="WP_190932299.1">
    <property type="nucleotide sequence ID" value="NZ_JACXJA010000066.1"/>
</dbReference>
<dbReference type="SUPFAM" id="SSF46785">
    <property type="entry name" value="Winged helix' DNA-binding domain"/>
    <property type="match status" value="1"/>
</dbReference>
<evidence type="ECO:0000259" key="4">
    <source>
        <dbReference type="PROSITE" id="PS50949"/>
    </source>
</evidence>
<protein>
    <submittedName>
        <fullName evidence="5">Extracellular solute-binding protein</fullName>
    </submittedName>
</protein>
<evidence type="ECO:0000313" key="5">
    <source>
        <dbReference type="EMBL" id="MBD2866684.1"/>
    </source>
</evidence>
<dbReference type="CDD" id="cd07377">
    <property type="entry name" value="WHTH_GntR"/>
    <property type="match status" value="1"/>
</dbReference>
<dbReference type="InterPro" id="IPR000524">
    <property type="entry name" value="Tscrpt_reg_HTH_GntR"/>
</dbReference>
<keyword evidence="6" id="KW-1185">Reference proteome</keyword>
<dbReference type="SMART" id="SM00345">
    <property type="entry name" value="HTH_GNTR"/>
    <property type="match status" value="1"/>
</dbReference>
<evidence type="ECO:0000313" key="6">
    <source>
        <dbReference type="Proteomes" id="UP000639396"/>
    </source>
</evidence>
<comment type="caution">
    <text evidence="5">The sequence shown here is derived from an EMBL/GenBank/DDBJ whole genome shotgun (WGS) entry which is preliminary data.</text>
</comment>
<dbReference type="InterPro" id="IPR050490">
    <property type="entry name" value="Bact_solute-bd_prot1"/>
</dbReference>
<evidence type="ECO:0000256" key="1">
    <source>
        <dbReference type="ARBA" id="ARBA00023015"/>
    </source>
</evidence>
<reference evidence="5" key="1">
    <citation type="submission" date="2020-09" db="EMBL/GenBank/DDBJ databases">
        <title>A novel bacterium of genus Paenibacillus, isolated from South China Sea.</title>
        <authorList>
            <person name="Huang H."/>
            <person name="Mo K."/>
            <person name="Hu Y."/>
        </authorList>
    </citation>
    <scope>NUCLEOTIDE SEQUENCE</scope>
    <source>
        <strain evidence="5">IB182363</strain>
    </source>
</reference>
<dbReference type="PANTHER" id="PTHR43649:SF12">
    <property type="entry name" value="DIACETYLCHITOBIOSE BINDING PROTEIN DASA"/>
    <property type="match status" value="1"/>
</dbReference>
<feature type="domain" description="HTH gntR-type" evidence="4">
    <location>
        <begin position="12"/>
        <end position="80"/>
    </location>
</feature>
<dbReference type="Pfam" id="PF00392">
    <property type="entry name" value="GntR"/>
    <property type="match status" value="1"/>
</dbReference>
<dbReference type="Gene3D" id="3.40.190.10">
    <property type="entry name" value="Periplasmic binding protein-like II"/>
    <property type="match status" value="2"/>
</dbReference>
<organism evidence="5 6">
    <name type="scientific">Paenibacillus oceani</name>
    <dbReference type="NCBI Taxonomy" id="2772510"/>
    <lineage>
        <taxon>Bacteria</taxon>
        <taxon>Bacillati</taxon>
        <taxon>Bacillota</taxon>
        <taxon>Bacilli</taxon>
        <taxon>Bacillales</taxon>
        <taxon>Paenibacillaceae</taxon>
        <taxon>Paenibacillus</taxon>
    </lineage>
</organism>
<keyword evidence="3" id="KW-0804">Transcription</keyword>
<dbReference type="Proteomes" id="UP000639396">
    <property type="component" value="Unassembled WGS sequence"/>
</dbReference>
<accession>A0A927CEN5</accession>
<dbReference type="SUPFAM" id="SSF53850">
    <property type="entry name" value="Periplasmic binding protein-like II"/>
    <property type="match status" value="1"/>
</dbReference>
<dbReference type="Gene3D" id="1.10.10.10">
    <property type="entry name" value="Winged helix-like DNA-binding domain superfamily/Winged helix DNA-binding domain"/>
    <property type="match status" value="1"/>
</dbReference>
<gene>
    <name evidence="5" type="ORF">IDH45_32420</name>
</gene>
<dbReference type="PROSITE" id="PS50949">
    <property type="entry name" value="HTH_GNTR"/>
    <property type="match status" value="1"/>
</dbReference>
<evidence type="ECO:0000256" key="3">
    <source>
        <dbReference type="ARBA" id="ARBA00023163"/>
    </source>
</evidence>
<proteinExistence type="predicted"/>
<dbReference type="PRINTS" id="PR00035">
    <property type="entry name" value="HTHGNTR"/>
</dbReference>
<dbReference type="AlphaFoldDB" id="A0A927CEN5"/>
<dbReference type="GO" id="GO:0003700">
    <property type="term" value="F:DNA-binding transcription factor activity"/>
    <property type="evidence" value="ECO:0007669"/>
    <property type="project" value="InterPro"/>
</dbReference>
<keyword evidence="2" id="KW-0238">DNA-binding</keyword>
<dbReference type="InterPro" id="IPR036388">
    <property type="entry name" value="WH-like_DNA-bd_sf"/>
</dbReference>
<sequence length="475" mass="53624">MSSSESGRRTFRSRLNDMVDQLRDGIHTGIYKTGTYLPPEKNLAKQFGLSNKTVRKGLEELAEEGLIEKIPRVGSMVVTSGREPSGKSEVTLMLGCYLKDELELGLSRLLADFEQLHPEIHVEAVAVNSYPTFVKTMRPMMDNGLVDLITIKDRHFEEVTGEGYEDILKPQQPSGDVYPFLNKVFTERSVLYAQPIQFSPLVLAYNLRHFRDAGVQEPDSGWTWEHAIVEAGRLSIPGQRYGFHFQPLHHERWPLFLLQGTGSSAAGTRSGAWLDGIRLSKEMMGNHTYFPNLLFSSENDVGTLFLQGKTSMIITGYEALNRFSSSSLEYDISSLPYMHDPRTLLSSTGIAVNTLTKHPEEAQLLADYLSSPRVQRLIREHTLSIPALKAAAEAPDEGERTLNRPSRFHLFRDIIPAFRTYRDLELSAPAFRELHETLKNYWTGLIGEDTLRAEIDAITSRYPARREPQQAAIPK</sequence>
<dbReference type="EMBL" id="JACXJA010000066">
    <property type="protein sequence ID" value="MBD2866684.1"/>
    <property type="molecule type" value="Genomic_DNA"/>
</dbReference>
<dbReference type="GO" id="GO:0003677">
    <property type="term" value="F:DNA binding"/>
    <property type="evidence" value="ECO:0007669"/>
    <property type="project" value="UniProtKB-KW"/>
</dbReference>
<keyword evidence="1" id="KW-0805">Transcription regulation</keyword>
<dbReference type="InterPro" id="IPR006059">
    <property type="entry name" value="SBP"/>
</dbReference>